<dbReference type="Pfam" id="PF02706">
    <property type="entry name" value="Wzz"/>
    <property type="match status" value="1"/>
</dbReference>
<keyword evidence="11" id="KW-0067">ATP-binding</keyword>
<dbReference type="InterPro" id="IPR050445">
    <property type="entry name" value="Bact_polysacc_biosynth/exp"/>
</dbReference>
<dbReference type="Pfam" id="PF13614">
    <property type="entry name" value="AAA_31"/>
    <property type="match status" value="1"/>
</dbReference>
<name>A0A1H3YR79_9GAMM</name>
<keyword evidence="16" id="KW-0175">Coiled coil</keyword>
<sequence>MEGKTRTGMDSFSPENHEEDEVDLRKYLQIFMRHKWTILIFGAISGVIALGVLLSMPTKYEASAVISIDTGRANVVAIDDVYEGGNKTWEYLQTQVELIQSRQIVGKVIDRLELQNRTEFNPDPKDDTASSDIDRRVDESPGARPIVGASNIRDDIPAPYQNGSSAGPAIGSIENDLFNNTASITFTDDLSSYEERLRLSTIEENQKGPVDGDKKEPRGAELDNAQSQAEYEDNDIIVSFQKRLKVENLPNTQLIKIEFVSESAELSAEVANAVANTYIDSLKNTEGEMRDRANTWLTAKIDGLRTTLEQSEKELFDFRYAENLVDLEGVRGIASKELNDATAHLMETRRELQKVANTRSQLQSKALNTDDLISLPVTQSSTVIQGIKKIEAEAQLNVSELALRYGPKHPKMISAISELQAIKAQLNSEIGQLVAGVEGEYQVALANEAAALRDFERAKSEYQRLTGKEARHAELQRQVKIDRDLYNTFLTRLREMNQAGGFDSDSARVADPAVTPRHPIDKKINLIVALAIVLGLGLGAMAAMLHELVYDGVKSSEDVDGVLRQNLFGVIPLVKKVADADDDLRTYFDAKQYQFSEAVRTLRTSLVLYHLESSGRVISVTSSVPEEGKTTVSINLAFSLAQIESVLLIDCDLRRPSIAREFGIPKNHPGITELIAENNSLDECIFHDKESGLDIMPAGTLPPDAQKVIGSVSFANHIKVLASLYDRIIIDTSPVRAVSDALLVGKHVDSRLYVVKANATSKRLIRRGLDRFAKSGLVIDGVVVNQIDADGAEDGYDYYRDQYGYGNPSAIAGTDLEGDESEENKVMDEASPASGSPGDSDGQAARPSKHKLDTV</sequence>
<keyword evidence="14" id="KW-0829">Tyrosine-protein kinase</keyword>
<dbReference type="PANTHER" id="PTHR32309:SF13">
    <property type="entry name" value="FERRIC ENTEROBACTIN TRANSPORT PROTEIN FEPE"/>
    <property type="match status" value="1"/>
</dbReference>
<feature type="region of interest" description="Disordered" evidence="17">
    <location>
        <begin position="118"/>
        <end position="163"/>
    </location>
</feature>
<dbReference type="Gene3D" id="3.40.50.300">
    <property type="entry name" value="P-loop containing nucleotide triphosphate hydrolases"/>
    <property type="match status" value="1"/>
</dbReference>
<accession>A0A1H3YR79</accession>
<keyword evidence="12 18" id="KW-1133">Transmembrane helix</keyword>
<evidence type="ECO:0000256" key="8">
    <source>
        <dbReference type="ARBA" id="ARBA00022692"/>
    </source>
</evidence>
<dbReference type="SUPFAM" id="SSF52540">
    <property type="entry name" value="P-loop containing nucleoside triphosphate hydrolases"/>
    <property type="match status" value="1"/>
</dbReference>
<evidence type="ECO:0000256" key="4">
    <source>
        <dbReference type="ARBA" id="ARBA00011903"/>
    </source>
</evidence>
<evidence type="ECO:0000256" key="17">
    <source>
        <dbReference type="SAM" id="MobiDB-lite"/>
    </source>
</evidence>
<dbReference type="Pfam" id="PF13807">
    <property type="entry name" value="GNVR"/>
    <property type="match status" value="1"/>
</dbReference>
<comment type="similarity">
    <text evidence="2">Belongs to the CpsD/CapB family.</text>
</comment>
<feature type="domain" description="AAA" evidence="20">
    <location>
        <begin position="616"/>
        <end position="737"/>
    </location>
</feature>
<keyword evidence="23" id="KW-1185">Reference proteome</keyword>
<keyword evidence="9" id="KW-0547">Nucleotide-binding</keyword>
<feature type="region of interest" description="Disordered" evidence="17">
    <location>
        <begin position="809"/>
        <end position="855"/>
    </location>
</feature>
<feature type="compositionally biased region" description="Basic and acidic residues" evidence="17">
    <location>
        <begin position="204"/>
        <end position="221"/>
    </location>
</feature>
<keyword evidence="6" id="KW-0997">Cell inner membrane</keyword>
<evidence type="ECO:0000259" key="19">
    <source>
        <dbReference type="Pfam" id="PF02706"/>
    </source>
</evidence>
<keyword evidence="10" id="KW-0418">Kinase</keyword>
<dbReference type="InterPro" id="IPR005702">
    <property type="entry name" value="Wzc-like_C"/>
</dbReference>
<comment type="subcellular location">
    <subcellularLocation>
        <location evidence="1">Cell inner membrane</location>
        <topology evidence="1">Multi-pass membrane protein</topology>
    </subcellularLocation>
</comment>
<evidence type="ECO:0000313" key="23">
    <source>
        <dbReference type="Proteomes" id="UP000198658"/>
    </source>
</evidence>
<evidence type="ECO:0000256" key="7">
    <source>
        <dbReference type="ARBA" id="ARBA00022679"/>
    </source>
</evidence>
<evidence type="ECO:0000256" key="9">
    <source>
        <dbReference type="ARBA" id="ARBA00022741"/>
    </source>
</evidence>
<evidence type="ECO:0000259" key="21">
    <source>
        <dbReference type="Pfam" id="PF13807"/>
    </source>
</evidence>
<dbReference type="InterPro" id="IPR027417">
    <property type="entry name" value="P-loop_NTPase"/>
</dbReference>
<keyword evidence="8 18" id="KW-0812">Transmembrane</keyword>
<dbReference type="EC" id="2.7.10.2" evidence="4"/>
<feature type="domain" description="Polysaccharide chain length determinant N-terminal" evidence="19">
    <location>
        <begin position="20"/>
        <end position="111"/>
    </location>
</feature>
<dbReference type="InterPro" id="IPR003856">
    <property type="entry name" value="LPS_length_determ_N"/>
</dbReference>
<comment type="similarity">
    <text evidence="3">Belongs to the etk/wzc family.</text>
</comment>
<feature type="compositionally biased region" description="Low complexity" evidence="17">
    <location>
        <begin position="830"/>
        <end position="845"/>
    </location>
</feature>
<dbReference type="RefSeq" id="WP_091387631.1">
    <property type="nucleotide sequence ID" value="NZ_FNQO01000002.1"/>
</dbReference>
<feature type="transmembrane region" description="Helical" evidence="18">
    <location>
        <begin position="36"/>
        <end position="56"/>
    </location>
</feature>
<keyword evidence="5" id="KW-1003">Cell membrane</keyword>
<evidence type="ECO:0000259" key="20">
    <source>
        <dbReference type="Pfam" id="PF13614"/>
    </source>
</evidence>
<feature type="domain" description="Tyrosine-protein kinase G-rich" evidence="21">
    <location>
        <begin position="474"/>
        <end position="546"/>
    </location>
</feature>
<dbReference type="Proteomes" id="UP000198658">
    <property type="component" value="Unassembled WGS sequence"/>
</dbReference>
<dbReference type="GO" id="GO:0005524">
    <property type="term" value="F:ATP binding"/>
    <property type="evidence" value="ECO:0007669"/>
    <property type="project" value="UniProtKB-KW"/>
</dbReference>
<keyword evidence="7" id="KW-0808">Transferase</keyword>
<evidence type="ECO:0000256" key="6">
    <source>
        <dbReference type="ARBA" id="ARBA00022519"/>
    </source>
</evidence>
<evidence type="ECO:0000256" key="15">
    <source>
        <dbReference type="ARBA" id="ARBA00051245"/>
    </source>
</evidence>
<dbReference type="InterPro" id="IPR025669">
    <property type="entry name" value="AAA_dom"/>
</dbReference>
<evidence type="ECO:0000256" key="10">
    <source>
        <dbReference type="ARBA" id="ARBA00022777"/>
    </source>
</evidence>
<feature type="region of interest" description="Disordered" evidence="17">
    <location>
        <begin position="200"/>
        <end position="228"/>
    </location>
</feature>
<dbReference type="AlphaFoldDB" id="A0A1H3YR79"/>
<reference evidence="23" key="1">
    <citation type="submission" date="2016-10" db="EMBL/GenBank/DDBJ databases">
        <authorList>
            <person name="Varghese N."/>
            <person name="Submissions S."/>
        </authorList>
    </citation>
    <scope>NUCLEOTIDE SEQUENCE [LARGE SCALE GENOMIC DNA]</scope>
    <source>
        <strain evidence="23">CGMCC 1.10657</strain>
    </source>
</reference>
<dbReference type="NCBIfam" id="TIGR01007">
    <property type="entry name" value="eps_fam"/>
    <property type="match status" value="1"/>
</dbReference>
<proteinExistence type="inferred from homology"/>
<dbReference type="GO" id="GO:0005886">
    <property type="term" value="C:plasma membrane"/>
    <property type="evidence" value="ECO:0007669"/>
    <property type="project" value="UniProtKB-SubCell"/>
</dbReference>
<organism evidence="22 23">
    <name type="scientific">Microbulbifer marinus</name>
    <dbReference type="NCBI Taxonomy" id="658218"/>
    <lineage>
        <taxon>Bacteria</taxon>
        <taxon>Pseudomonadati</taxon>
        <taxon>Pseudomonadota</taxon>
        <taxon>Gammaproteobacteria</taxon>
        <taxon>Cellvibrionales</taxon>
        <taxon>Microbulbiferaceae</taxon>
        <taxon>Microbulbifer</taxon>
    </lineage>
</organism>
<evidence type="ECO:0000256" key="5">
    <source>
        <dbReference type="ARBA" id="ARBA00022475"/>
    </source>
</evidence>
<evidence type="ECO:0000256" key="14">
    <source>
        <dbReference type="ARBA" id="ARBA00023137"/>
    </source>
</evidence>
<gene>
    <name evidence="22" type="ORF">SAMN05216562_1925</name>
</gene>
<dbReference type="InterPro" id="IPR032807">
    <property type="entry name" value="GNVR"/>
</dbReference>
<dbReference type="GO" id="GO:0004715">
    <property type="term" value="F:non-membrane spanning protein tyrosine kinase activity"/>
    <property type="evidence" value="ECO:0007669"/>
    <property type="project" value="UniProtKB-EC"/>
</dbReference>
<evidence type="ECO:0000256" key="11">
    <source>
        <dbReference type="ARBA" id="ARBA00022840"/>
    </source>
</evidence>
<protein>
    <recommendedName>
        <fullName evidence="4">non-specific protein-tyrosine kinase</fullName>
        <ecNumber evidence="4">2.7.10.2</ecNumber>
    </recommendedName>
</protein>
<feature type="compositionally biased region" description="Basic and acidic residues" evidence="17">
    <location>
        <begin position="118"/>
        <end position="141"/>
    </location>
</feature>
<evidence type="ECO:0000256" key="12">
    <source>
        <dbReference type="ARBA" id="ARBA00022989"/>
    </source>
</evidence>
<evidence type="ECO:0000256" key="16">
    <source>
        <dbReference type="SAM" id="Coils"/>
    </source>
</evidence>
<dbReference type="STRING" id="658218.SAMN05216562_1925"/>
<dbReference type="CDD" id="cd05387">
    <property type="entry name" value="BY-kinase"/>
    <property type="match status" value="1"/>
</dbReference>
<evidence type="ECO:0000256" key="3">
    <source>
        <dbReference type="ARBA" id="ARBA00008883"/>
    </source>
</evidence>
<keyword evidence="13 18" id="KW-0472">Membrane</keyword>
<evidence type="ECO:0000256" key="2">
    <source>
        <dbReference type="ARBA" id="ARBA00007316"/>
    </source>
</evidence>
<evidence type="ECO:0000256" key="1">
    <source>
        <dbReference type="ARBA" id="ARBA00004429"/>
    </source>
</evidence>
<evidence type="ECO:0000313" key="22">
    <source>
        <dbReference type="EMBL" id="SEA13887.1"/>
    </source>
</evidence>
<feature type="coiled-coil region" evidence="16">
    <location>
        <begin position="338"/>
        <end position="365"/>
    </location>
</feature>
<dbReference type="EMBL" id="FNQO01000002">
    <property type="protein sequence ID" value="SEA13887.1"/>
    <property type="molecule type" value="Genomic_DNA"/>
</dbReference>
<evidence type="ECO:0000256" key="13">
    <source>
        <dbReference type="ARBA" id="ARBA00023136"/>
    </source>
</evidence>
<dbReference type="OrthoDB" id="9775724at2"/>
<evidence type="ECO:0000256" key="18">
    <source>
        <dbReference type="SAM" id="Phobius"/>
    </source>
</evidence>
<dbReference type="PANTHER" id="PTHR32309">
    <property type="entry name" value="TYROSINE-PROTEIN KINASE"/>
    <property type="match status" value="1"/>
</dbReference>
<comment type="catalytic activity">
    <reaction evidence="15">
        <text>L-tyrosyl-[protein] + ATP = O-phospho-L-tyrosyl-[protein] + ADP + H(+)</text>
        <dbReference type="Rhea" id="RHEA:10596"/>
        <dbReference type="Rhea" id="RHEA-COMP:10136"/>
        <dbReference type="Rhea" id="RHEA-COMP:20101"/>
        <dbReference type="ChEBI" id="CHEBI:15378"/>
        <dbReference type="ChEBI" id="CHEBI:30616"/>
        <dbReference type="ChEBI" id="CHEBI:46858"/>
        <dbReference type="ChEBI" id="CHEBI:61978"/>
        <dbReference type="ChEBI" id="CHEBI:456216"/>
        <dbReference type="EC" id="2.7.10.2"/>
    </reaction>
</comment>